<organism evidence="6 7">
    <name type="scientific">Actinomadura nitritigenes</name>
    <dbReference type="NCBI Taxonomy" id="134602"/>
    <lineage>
        <taxon>Bacteria</taxon>
        <taxon>Bacillati</taxon>
        <taxon>Actinomycetota</taxon>
        <taxon>Actinomycetes</taxon>
        <taxon>Streptosporangiales</taxon>
        <taxon>Thermomonosporaceae</taxon>
        <taxon>Actinomadura</taxon>
    </lineage>
</organism>
<protein>
    <submittedName>
        <fullName evidence="6">LysR family transcriptional regulator</fullName>
    </submittedName>
</protein>
<comment type="similarity">
    <text evidence="1">Belongs to the LysR transcriptional regulatory family.</text>
</comment>
<dbReference type="Gene3D" id="1.10.10.10">
    <property type="entry name" value="Winged helix-like DNA-binding domain superfamily/Winged helix DNA-binding domain"/>
    <property type="match status" value="1"/>
</dbReference>
<comment type="caution">
    <text evidence="6">The sequence shown here is derived from an EMBL/GenBank/DDBJ whole genome shotgun (WGS) entry which is preliminary data.</text>
</comment>
<accession>A0ABS3R5J5</accession>
<evidence type="ECO:0000256" key="4">
    <source>
        <dbReference type="ARBA" id="ARBA00023163"/>
    </source>
</evidence>
<dbReference type="InterPro" id="IPR036390">
    <property type="entry name" value="WH_DNA-bd_sf"/>
</dbReference>
<dbReference type="InterPro" id="IPR000847">
    <property type="entry name" value="LysR_HTH_N"/>
</dbReference>
<dbReference type="Proteomes" id="UP000666915">
    <property type="component" value="Unassembled WGS sequence"/>
</dbReference>
<dbReference type="PANTHER" id="PTHR30346:SF0">
    <property type="entry name" value="HCA OPERON TRANSCRIPTIONAL ACTIVATOR HCAR"/>
    <property type="match status" value="1"/>
</dbReference>
<dbReference type="InterPro" id="IPR036388">
    <property type="entry name" value="WH-like_DNA-bd_sf"/>
</dbReference>
<feature type="domain" description="HTH lysR-type" evidence="5">
    <location>
        <begin position="1"/>
        <end position="60"/>
    </location>
</feature>
<evidence type="ECO:0000256" key="1">
    <source>
        <dbReference type="ARBA" id="ARBA00009437"/>
    </source>
</evidence>
<keyword evidence="4" id="KW-0804">Transcription</keyword>
<dbReference type="RefSeq" id="WP_208269851.1">
    <property type="nucleotide sequence ID" value="NZ_BAAAGM010000027.1"/>
</dbReference>
<evidence type="ECO:0000259" key="5">
    <source>
        <dbReference type="PROSITE" id="PS50931"/>
    </source>
</evidence>
<dbReference type="Pfam" id="PF00126">
    <property type="entry name" value="HTH_1"/>
    <property type="match status" value="1"/>
</dbReference>
<dbReference type="CDD" id="cd08414">
    <property type="entry name" value="PBP2_LTTR_aromatics_like"/>
    <property type="match status" value="1"/>
</dbReference>
<dbReference type="SUPFAM" id="SSF53850">
    <property type="entry name" value="Periplasmic binding protein-like II"/>
    <property type="match status" value="1"/>
</dbReference>
<keyword evidence="3" id="KW-0238">DNA-binding</keyword>
<reference evidence="6 7" key="1">
    <citation type="submission" date="2021-03" db="EMBL/GenBank/DDBJ databases">
        <authorList>
            <person name="Kanchanasin P."/>
            <person name="Saeng-In P."/>
            <person name="Phongsopitanun W."/>
            <person name="Yuki M."/>
            <person name="Kudo T."/>
            <person name="Ohkuma M."/>
            <person name="Tanasupawat S."/>
        </authorList>
    </citation>
    <scope>NUCLEOTIDE SEQUENCE [LARGE SCALE GENOMIC DNA]</scope>
    <source>
        <strain evidence="6 7">L46</strain>
    </source>
</reference>
<dbReference type="PROSITE" id="PS50931">
    <property type="entry name" value="HTH_LYSR"/>
    <property type="match status" value="1"/>
</dbReference>
<evidence type="ECO:0000256" key="3">
    <source>
        <dbReference type="ARBA" id="ARBA00023125"/>
    </source>
</evidence>
<proteinExistence type="inferred from homology"/>
<evidence type="ECO:0000256" key="2">
    <source>
        <dbReference type="ARBA" id="ARBA00023015"/>
    </source>
</evidence>
<dbReference type="Pfam" id="PF03466">
    <property type="entry name" value="LysR_substrate"/>
    <property type="match status" value="1"/>
</dbReference>
<dbReference type="InterPro" id="IPR005119">
    <property type="entry name" value="LysR_subst-bd"/>
</dbReference>
<dbReference type="SUPFAM" id="SSF46785">
    <property type="entry name" value="Winged helix' DNA-binding domain"/>
    <property type="match status" value="1"/>
</dbReference>
<gene>
    <name evidence="6" type="ORF">J4557_28620</name>
</gene>
<keyword evidence="2" id="KW-0805">Transcription regulation</keyword>
<dbReference type="Gene3D" id="3.40.190.10">
    <property type="entry name" value="Periplasmic binding protein-like II"/>
    <property type="match status" value="2"/>
</dbReference>
<name>A0ABS3R5J5_9ACTN</name>
<evidence type="ECO:0000313" key="7">
    <source>
        <dbReference type="Proteomes" id="UP000666915"/>
    </source>
</evidence>
<sequence>MDIAVRSLRYFVAVAEELHFTRAAERLRIAQPALSKSIRRMEREMGVTLFERSRQGVALTDSGRSLLPVARGVVGDLDSWLAGVRRDRDAASRVLRVEYHSGMDAETIEPVIARFAQLRPGWRADLRVGDWHDPAGGVLDGRVHAAFLPLPVPGQESLDAEILRREPRRVALPAEHPLAARATVRLDDLRDERFVALPASSGPLREFWLATAEFGRTPAIGAEVANSEDWLQAVLSGRGVALITESSARVYARPGIVYRPVEGVAPAVRAVVWRRDATDPVLRDFVRACVEAAGARAGRGGLKYS</sequence>
<dbReference type="PANTHER" id="PTHR30346">
    <property type="entry name" value="TRANSCRIPTIONAL DUAL REGULATOR HCAR-RELATED"/>
    <property type="match status" value="1"/>
</dbReference>
<evidence type="ECO:0000313" key="6">
    <source>
        <dbReference type="EMBL" id="MBO2441493.1"/>
    </source>
</evidence>
<keyword evidence="7" id="KW-1185">Reference proteome</keyword>
<dbReference type="PRINTS" id="PR00039">
    <property type="entry name" value="HTHLYSR"/>
</dbReference>
<dbReference type="EMBL" id="JAGEOK010000019">
    <property type="protein sequence ID" value="MBO2441493.1"/>
    <property type="molecule type" value="Genomic_DNA"/>
</dbReference>